<dbReference type="Proteomes" id="UP000789572">
    <property type="component" value="Unassembled WGS sequence"/>
</dbReference>
<keyword evidence="2" id="KW-1185">Reference proteome</keyword>
<evidence type="ECO:0000313" key="2">
    <source>
        <dbReference type="Proteomes" id="UP000789572"/>
    </source>
</evidence>
<dbReference type="OrthoDB" id="2443973at2759"/>
<sequence>GKKCVLANCASQHYYQTISPEVSSFLAERRIAKKRLGRESEGVNDLFAGTIATIQKRNITTKSADWENTLMLVHPQVAETTAAISPMTFDLM</sequence>
<reference evidence="1" key="1">
    <citation type="submission" date="2021-06" db="EMBL/GenBank/DDBJ databases">
        <authorList>
            <person name="Kallberg Y."/>
            <person name="Tangrot J."/>
            <person name="Rosling A."/>
        </authorList>
    </citation>
    <scope>NUCLEOTIDE SEQUENCE</scope>
    <source>
        <strain evidence="1">IA702</strain>
    </source>
</reference>
<gene>
    <name evidence="1" type="ORF">POCULU_LOCUS10841</name>
</gene>
<name>A0A9N9EAF6_9GLOM</name>
<dbReference type="AlphaFoldDB" id="A0A9N9EAF6"/>
<protein>
    <submittedName>
        <fullName evidence="1">2518_t:CDS:1</fullName>
    </submittedName>
</protein>
<dbReference type="EMBL" id="CAJVPJ010006424">
    <property type="protein sequence ID" value="CAG8668685.1"/>
    <property type="molecule type" value="Genomic_DNA"/>
</dbReference>
<organism evidence="1 2">
    <name type="scientific">Paraglomus occultum</name>
    <dbReference type="NCBI Taxonomy" id="144539"/>
    <lineage>
        <taxon>Eukaryota</taxon>
        <taxon>Fungi</taxon>
        <taxon>Fungi incertae sedis</taxon>
        <taxon>Mucoromycota</taxon>
        <taxon>Glomeromycotina</taxon>
        <taxon>Glomeromycetes</taxon>
        <taxon>Paraglomerales</taxon>
        <taxon>Paraglomeraceae</taxon>
        <taxon>Paraglomus</taxon>
    </lineage>
</organism>
<feature type="non-terminal residue" evidence="1">
    <location>
        <position position="92"/>
    </location>
</feature>
<comment type="caution">
    <text evidence="1">The sequence shown here is derived from an EMBL/GenBank/DDBJ whole genome shotgun (WGS) entry which is preliminary data.</text>
</comment>
<proteinExistence type="predicted"/>
<feature type="non-terminal residue" evidence="1">
    <location>
        <position position="1"/>
    </location>
</feature>
<accession>A0A9N9EAF6</accession>
<evidence type="ECO:0000313" key="1">
    <source>
        <dbReference type="EMBL" id="CAG8668685.1"/>
    </source>
</evidence>